<feature type="transmembrane region" description="Helical" evidence="1">
    <location>
        <begin position="21"/>
        <end position="39"/>
    </location>
</feature>
<keyword evidence="1" id="KW-1133">Transmembrane helix</keyword>
<organism evidence="2 3">
    <name type="scientific">Methylobacterium variabile</name>
    <dbReference type="NCBI Taxonomy" id="298794"/>
    <lineage>
        <taxon>Bacteria</taxon>
        <taxon>Pseudomonadati</taxon>
        <taxon>Pseudomonadota</taxon>
        <taxon>Alphaproteobacteria</taxon>
        <taxon>Hyphomicrobiales</taxon>
        <taxon>Methylobacteriaceae</taxon>
        <taxon>Methylobacterium</taxon>
    </lineage>
</organism>
<keyword evidence="1" id="KW-0812">Transmembrane</keyword>
<sequence>MTSSTEIPPVTARPGAWLPPVTAGLAAAALAGLPFLTLAPNRLVPGVPVGSGPAGMAAGALAATVCALLAGPARPWRARAALAAALAAWCALLLGAGQGAADLLAGKPPAARAALGSGAWLAGLALIGLAGEAARAA</sequence>
<feature type="transmembrane region" description="Helical" evidence="1">
    <location>
        <begin position="113"/>
        <end position="131"/>
    </location>
</feature>
<gene>
    <name evidence="2" type="ORF">VQ02_30620</name>
</gene>
<reference evidence="2 3" key="1">
    <citation type="submission" date="2015-03" db="EMBL/GenBank/DDBJ databases">
        <title>Genome sequencing of Methylobacterium variabile DSM 16961.</title>
        <authorList>
            <person name="Chaudhry V."/>
            <person name="Patil P.B."/>
        </authorList>
    </citation>
    <scope>NUCLEOTIDE SEQUENCE [LARGE SCALE GENOMIC DNA]</scope>
    <source>
        <strain evidence="2 3">DSM 16961</strain>
    </source>
</reference>
<evidence type="ECO:0000256" key="1">
    <source>
        <dbReference type="SAM" id="Phobius"/>
    </source>
</evidence>
<dbReference type="Proteomes" id="UP000035955">
    <property type="component" value="Unassembled WGS sequence"/>
</dbReference>
<feature type="transmembrane region" description="Helical" evidence="1">
    <location>
        <begin position="51"/>
        <end position="70"/>
    </location>
</feature>
<dbReference type="AlphaFoldDB" id="A0A0J6US82"/>
<keyword evidence="3" id="KW-1185">Reference proteome</keyword>
<dbReference type="EMBL" id="LABY01000271">
    <property type="protein sequence ID" value="KMO28991.1"/>
    <property type="molecule type" value="Genomic_DNA"/>
</dbReference>
<evidence type="ECO:0000313" key="3">
    <source>
        <dbReference type="Proteomes" id="UP000035955"/>
    </source>
</evidence>
<evidence type="ECO:0000313" key="2">
    <source>
        <dbReference type="EMBL" id="KMO28991.1"/>
    </source>
</evidence>
<protein>
    <submittedName>
        <fullName evidence="2">Uncharacterized protein</fullName>
    </submittedName>
</protein>
<feature type="transmembrane region" description="Helical" evidence="1">
    <location>
        <begin position="82"/>
        <end position="101"/>
    </location>
</feature>
<accession>A0A0J6US82</accession>
<comment type="caution">
    <text evidence="2">The sequence shown here is derived from an EMBL/GenBank/DDBJ whole genome shotgun (WGS) entry which is preliminary data.</text>
</comment>
<keyword evidence="1" id="KW-0472">Membrane</keyword>
<name>A0A0J6US82_9HYPH</name>
<proteinExistence type="predicted"/>
<feature type="non-terminal residue" evidence="2">
    <location>
        <position position="137"/>
    </location>
</feature>